<keyword evidence="1" id="KW-0472">Membrane</keyword>
<proteinExistence type="predicted"/>
<organism evidence="2 3">
    <name type="scientific">Talaromyces rugulosus</name>
    <name type="common">Penicillium rugulosum</name>
    <dbReference type="NCBI Taxonomy" id="121627"/>
    <lineage>
        <taxon>Eukaryota</taxon>
        <taxon>Fungi</taxon>
        <taxon>Dikarya</taxon>
        <taxon>Ascomycota</taxon>
        <taxon>Pezizomycotina</taxon>
        <taxon>Eurotiomycetes</taxon>
        <taxon>Eurotiomycetidae</taxon>
        <taxon>Eurotiales</taxon>
        <taxon>Trichocomaceae</taxon>
        <taxon>Talaromyces</taxon>
        <taxon>Talaromyces sect. Islandici</taxon>
    </lineage>
</organism>
<reference evidence="3" key="1">
    <citation type="submission" date="2020-06" db="EMBL/GenBank/DDBJ databases">
        <title>A chromosome-scale genome assembly of Talaromyces rugulosus W13939.</title>
        <authorList>
            <person name="Wang B."/>
            <person name="Guo L."/>
            <person name="Ye K."/>
            <person name="Wang L."/>
        </authorList>
    </citation>
    <scope>NUCLEOTIDE SEQUENCE [LARGE SCALE GENOMIC DNA]</scope>
    <source>
        <strain evidence="3">W13939</strain>
    </source>
</reference>
<feature type="transmembrane region" description="Helical" evidence="1">
    <location>
        <begin position="165"/>
        <end position="191"/>
    </location>
</feature>
<evidence type="ECO:0000313" key="2">
    <source>
        <dbReference type="EMBL" id="QKX61664.1"/>
    </source>
</evidence>
<feature type="transmembrane region" description="Helical" evidence="1">
    <location>
        <begin position="134"/>
        <end position="158"/>
    </location>
</feature>
<protein>
    <submittedName>
        <fullName evidence="2">Uncharacterized protein</fullName>
    </submittedName>
</protein>
<sequence>MDEELSNMTTAALIKKSFLIHRSFLSDAIPAIASGIGGAATGIAGEAASAVTAAPSELHEAASALQTVASDVKTAAENQIETIVNKTESVLAEDVQQAINKFIPANISVGTKEVCLGYVDGPGACHPLSTGANLIIAGLVFFILLTLIIACLIFFLPWLHIFTRLGLCITMVFSCVAIFLTLTVAVFTVRSLAGELSKHSHGLLSIQSGGLGGYCVGILICILLASAVGMFGLHKENDGAR</sequence>
<accession>A0A7H8R5J9</accession>
<dbReference type="Proteomes" id="UP000509510">
    <property type="component" value="Chromosome V"/>
</dbReference>
<gene>
    <name evidence="2" type="ORF">TRUGW13939_08816</name>
</gene>
<dbReference type="RefSeq" id="XP_035347838.1">
    <property type="nucleotide sequence ID" value="XM_035491945.1"/>
</dbReference>
<name>A0A7H8R5J9_TALRU</name>
<dbReference type="AlphaFoldDB" id="A0A7H8R5J9"/>
<feature type="transmembrane region" description="Helical" evidence="1">
    <location>
        <begin position="211"/>
        <end position="233"/>
    </location>
</feature>
<keyword evidence="3" id="KW-1185">Reference proteome</keyword>
<evidence type="ECO:0000256" key="1">
    <source>
        <dbReference type="SAM" id="Phobius"/>
    </source>
</evidence>
<dbReference type="EMBL" id="CP055902">
    <property type="protein sequence ID" value="QKX61664.1"/>
    <property type="molecule type" value="Genomic_DNA"/>
</dbReference>
<evidence type="ECO:0000313" key="3">
    <source>
        <dbReference type="Proteomes" id="UP000509510"/>
    </source>
</evidence>
<keyword evidence="1" id="KW-1133">Transmembrane helix</keyword>
<dbReference type="GeneID" id="55996304"/>
<keyword evidence="1" id="KW-0812">Transmembrane</keyword>
<dbReference type="KEGG" id="trg:TRUGW13939_08816"/>